<keyword evidence="1" id="KW-0472">Membrane</keyword>
<evidence type="ECO:0000313" key="2">
    <source>
        <dbReference type="EMBL" id="ORZ09635.1"/>
    </source>
</evidence>
<keyword evidence="1" id="KW-1133">Transmembrane helix</keyword>
<dbReference type="STRING" id="64571.A0A1Y2GHV2"/>
<name>A0A1Y2GHV2_9FUNG</name>
<evidence type="ECO:0000256" key="1">
    <source>
        <dbReference type="SAM" id="Phobius"/>
    </source>
</evidence>
<keyword evidence="3" id="KW-1185">Reference proteome</keyword>
<gene>
    <name evidence="2" type="ORF">BCR41DRAFT_388172</name>
</gene>
<comment type="caution">
    <text evidence="2">The sequence shown here is derived from an EMBL/GenBank/DDBJ whole genome shotgun (WGS) entry which is preliminary data.</text>
</comment>
<organism evidence="2 3">
    <name type="scientific">Lobosporangium transversale</name>
    <dbReference type="NCBI Taxonomy" id="64571"/>
    <lineage>
        <taxon>Eukaryota</taxon>
        <taxon>Fungi</taxon>
        <taxon>Fungi incertae sedis</taxon>
        <taxon>Mucoromycota</taxon>
        <taxon>Mortierellomycotina</taxon>
        <taxon>Mortierellomycetes</taxon>
        <taxon>Mortierellales</taxon>
        <taxon>Mortierellaceae</taxon>
        <taxon>Lobosporangium</taxon>
    </lineage>
</organism>
<dbReference type="InParanoid" id="A0A1Y2GHV2"/>
<protein>
    <submittedName>
        <fullName evidence="2">Uncharacterized protein</fullName>
    </submittedName>
</protein>
<feature type="transmembrane region" description="Helical" evidence="1">
    <location>
        <begin position="20"/>
        <end position="38"/>
    </location>
</feature>
<evidence type="ECO:0000313" key="3">
    <source>
        <dbReference type="Proteomes" id="UP000193648"/>
    </source>
</evidence>
<dbReference type="PANTHER" id="PTHR35309:SF4">
    <property type="entry name" value="TOCOPHEROL CYCLASE"/>
    <property type="match status" value="1"/>
</dbReference>
<dbReference type="PANTHER" id="PTHR35309">
    <property type="match status" value="1"/>
</dbReference>
<proteinExistence type="predicted"/>
<dbReference type="Proteomes" id="UP000193648">
    <property type="component" value="Unassembled WGS sequence"/>
</dbReference>
<reference evidence="2 3" key="1">
    <citation type="submission" date="2016-07" db="EMBL/GenBank/DDBJ databases">
        <title>Pervasive Adenine N6-methylation of Active Genes in Fungi.</title>
        <authorList>
            <consortium name="DOE Joint Genome Institute"/>
            <person name="Mondo S.J."/>
            <person name="Dannebaum R.O."/>
            <person name="Kuo R.C."/>
            <person name="Labutti K."/>
            <person name="Haridas S."/>
            <person name="Kuo A."/>
            <person name="Salamov A."/>
            <person name="Ahrendt S.R."/>
            <person name="Lipzen A."/>
            <person name="Sullivan W."/>
            <person name="Andreopoulos W.B."/>
            <person name="Clum A."/>
            <person name="Lindquist E."/>
            <person name="Daum C."/>
            <person name="Ramamoorthy G.K."/>
            <person name="Gryganskyi A."/>
            <person name="Culley D."/>
            <person name="Magnuson J.K."/>
            <person name="James T.Y."/>
            <person name="O'Malley M.A."/>
            <person name="Stajich J.E."/>
            <person name="Spatafora J.W."/>
            <person name="Visel A."/>
            <person name="Grigoriev I.V."/>
        </authorList>
    </citation>
    <scope>NUCLEOTIDE SEQUENCE [LARGE SCALE GENOMIC DNA]</scope>
    <source>
        <strain evidence="2 3">NRRL 3116</strain>
    </source>
</reference>
<sequence>MKDANIEKQYATSGARLNNFIRMAMFVLLAAALFQSILTPISPRRAYWWSNIKNLGRSLQYHGQDINANFFEGWYFKMVKENEGSDHNNSTVQGMAVIMGIYRPPLEAQDHQRAHAFVLPLGLSGPEKYAYYRFPTEEFVDFGSHLPGEERAFRIRIGNNLFAHDEVILDLPVKNFERIPIDELEAFYAVASAEYGLQYLQQARREKKAHGEGEEKVNEQPLPLTFFRGLFPSTAQLKEAELLEPFAIKAHFKFPAKTQTPLPKSLLFPTIMGITHYIPFLECNHGVASLQHPIQYGRIMTLYGNNSIVSEATFDGGIGYIEKDWGINFPSTWFWAQTNMFRKSPGSSMMVSGASVPWLGPDVTDWIATHLPRALPLTRFAGMLIIYYDAASKTLYNFSSYMPLARIKHLRFALDVEAGTQTMSLHATTKDPNGNLWERVALEINVTRTMGTGYPLRAPNRMRGKMAVTVEETVVAKTRVKLWRVRSGEVLVDDEGIGSGAEIVGDALWLENRINS</sequence>
<dbReference type="Pfam" id="PF14249">
    <property type="entry name" value="Tocopherol_cycl"/>
    <property type="match status" value="1"/>
</dbReference>
<accession>A0A1Y2GHV2</accession>
<dbReference type="InterPro" id="IPR025893">
    <property type="entry name" value="Tocopherol_cyclase"/>
</dbReference>
<keyword evidence="1" id="KW-0812">Transmembrane</keyword>
<dbReference type="GO" id="GO:0009976">
    <property type="term" value="F:tocopherol cyclase activity"/>
    <property type="evidence" value="ECO:0007669"/>
    <property type="project" value="InterPro"/>
</dbReference>
<dbReference type="OrthoDB" id="2118020at2759"/>
<dbReference type="RefSeq" id="XP_021878905.1">
    <property type="nucleotide sequence ID" value="XM_022027971.1"/>
</dbReference>
<dbReference type="AlphaFoldDB" id="A0A1Y2GHV2"/>
<dbReference type="GeneID" id="33569814"/>
<dbReference type="EMBL" id="MCFF01000033">
    <property type="protein sequence ID" value="ORZ09635.1"/>
    <property type="molecule type" value="Genomic_DNA"/>
</dbReference>